<sequence>MEENQIKPEIQAAENTQPVLATSPPKRNLISYFKEFLMLFLAVFCGFLAENYRDNQSEIAYAKEYAKSLIQDLENDTIMINGTIEQKLVILKSIDSISEIIHQGVPVNGVRGSFYYHSQMVSFSPTAIWNDATLIQITQSGNLRYFKNAELVNKISEYYSRQGYLTGLIDSDKIKRNTTLEIKSRILNNYHYRPFSSLLPTRKNEIADSLINASLPLQNSDKDLLNAFANSLENRKFYFMLVISETYPLIKSQAHELILALKKEYNIE</sequence>
<accession>A0A418PW45</accession>
<reference evidence="1 2" key="1">
    <citation type="submission" date="2018-09" db="EMBL/GenBank/DDBJ databases">
        <authorList>
            <person name="Wang X."/>
            <person name="Du Z."/>
        </authorList>
    </citation>
    <scope>NUCLEOTIDE SEQUENCE [LARGE SCALE GENOMIC DNA]</scope>
    <source>
        <strain evidence="1 2">N3</strain>
    </source>
</reference>
<dbReference type="EMBL" id="QXML01000001">
    <property type="protein sequence ID" value="RIW18276.1"/>
    <property type="molecule type" value="Genomic_DNA"/>
</dbReference>
<dbReference type="AlphaFoldDB" id="A0A418PW45"/>
<keyword evidence="2" id="KW-1185">Reference proteome</keyword>
<name>A0A418PW45_9BACT</name>
<proteinExistence type="predicted"/>
<dbReference type="RefSeq" id="WP_119475755.1">
    <property type="nucleotide sequence ID" value="NZ_QXML01000001.1"/>
</dbReference>
<comment type="caution">
    <text evidence="1">The sequence shown here is derived from an EMBL/GenBank/DDBJ whole genome shotgun (WGS) entry which is preliminary data.</text>
</comment>
<dbReference type="Proteomes" id="UP000283522">
    <property type="component" value="Unassembled WGS sequence"/>
</dbReference>
<evidence type="ECO:0000313" key="1">
    <source>
        <dbReference type="EMBL" id="RIW18276.1"/>
    </source>
</evidence>
<protein>
    <submittedName>
        <fullName evidence="1">Uncharacterized protein</fullName>
    </submittedName>
</protein>
<dbReference type="OrthoDB" id="1454369at2"/>
<organism evidence="1 2">
    <name type="scientific">Algoriphagus lacus</name>
    <dbReference type="NCBI Taxonomy" id="2056311"/>
    <lineage>
        <taxon>Bacteria</taxon>
        <taxon>Pseudomonadati</taxon>
        <taxon>Bacteroidota</taxon>
        <taxon>Cytophagia</taxon>
        <taxon>Cytophagales</taxon>
        <taxon>Cyclobacteriaceae</taxon>
        <taxon>Algoriphagus</taxon>
    </lineage>
</organism>
<evidence type="ECO:0000313" key="2">
    <source>
        <dbReference type="Proteomes" id="UP000283522"/>
    </source>
</evidence>
<gene>
    <name evidence="1" type="ORF">D0X99_00835</name>
</gene>